<name>A0A4S2MQP3_9PEZI</name>
<keyword evidence="5" id="KW-1185">Reference proteome</keyword>
<dbReference type="SUPFAM" id="SSF52833">
    <property type="entry name" value="Thioredoxin-like"/>
    <property type="match status" value="1"/>
</dbReference>
<evidence type="ECO:0000256" key="1">
    <source>
        <dbReference type="ARBA" id="ARBA00007409"/>
    </source>
</evidence>
<evidence type="ECO:0000259" key="2">
    <source>
        <dbReference type="PROSITE" id="PS50404"/>
    </source>
</evidence>
<dbReference type="InterPro" id="IPR004045">
    <property type="entry name" value="Glutathione_S-Trfase_N"/>
</dbReference>
<keyword evidence="4" id="KW-0648">Protein biosynthesis</keyword>
<dbReference type="PROSITE" id="PS50404">
    <property type="entry name" value="GST_NTER"/>
    <property type="match status" value="1"/>
</dbReference>
<dbReference type="InterPro" id="IPR040079">
    <property type="entry name" value="Glutathione_S-Trfase"/>
</dbReference>
<dbReference type="SFLD" id="SFLDG00358">
    <property type="entry name" value="Main_(cytGST)"/>
    <property type="match status" value="1"/>
</dbReference>
<sequence length="215" mass="24204">MAPFATIYSWPGNPRLKRAIVAANVNGLELSFPPFDMTTARDESFYKKFPLGKVPALETPSGFTLVESGAIAYYISASGPKAPQLLGSSTSPETQAKIQQWLAHVDLEFTTTLLPAIQMAIGRRPEDEAVKKESLDAVERGFKYLEGVLGENRWVAGTQEWSLADVALASFIETSYKLLFGREWRERWGNVLEWYERFVKEEGVKDVWGEITYKE</sequence>
<dbReference type="Gene3D" id="3.40.30.10">
    <property type="entry name" value="Glutaredoxin"/>
    <property type="match status" value="1"/>
</dbReference>
<dbReference type="FunCoup" id="A0A4S2MQP3">
    <property type="interactions" value="7"/>
</dbReference>
<dbReference type="GO" id="GO:0003746">
    <property type="term" value="F:translation elongation factor activity"/>
    <property type="evidence" value="ECO:0007669"/>
    <property type="project" value="UniProtKB-KW"/>
</dbReference>
<dbReference type="OrthoDB" id="249703at2759"/>
<feature type="domain" description="GST C-terminal" evidence="3">
    <location>
        <begin position="91"/>
        <end position="215"/>
    </location>
</feature>
<dbReference type="Gene3D" id="1.20.1050.10">
    <property type="match status" value="1"/>
</dbReference>
<gene>
    <name evidence="4" type="ORF">EX30DRAFT_367079</name>
</gene>
<dbReference type="Pfam" id="PF02798">
    <property type="entry name" value="GST_N"/>
    <property type="match status" value="1"/>
</dbReference>
<protein>
    <submittedName>
        <fullName evidence="4">Putative translation elongation factor eEF-1B gamma subunit</fullName>
    </submittedName>
</protein>
<evidence type="ECO:0000259" key="3">
    <source>
        <dbReference type="PROSITE" id="PS50405"/>
    </source>
</evidence>
<dbReference type="AlphaFoldDB" id="A0A4S2MQP3"/>
<dbReference type="InParanoid" id="A0A4S2MQP3"/>
<accession>A0A4S2MQP3</accession>
<dbReference type="SFLD" id="SFLDS00019">
    <property type="entry name" value="Glutathione_Transferase_(cytos"/>
    <property type="match status" value="1"/>
</dbReference>
<feature type="domain" description="GST N-terminal" evidence="2">
    <location>
        <begin position="3"/>
        <end position="83"/>
    </location>
</feature>
<dbReference type="GO" id="GO:0005737">
    <property type="term" value="C:cytoplasm"/>
    <property type="evidence" value="ECO:0007669"/>
    <property type="project" value="TreeGrafter"/>
</dbReference>
<dbReference type="PANTHER" id="PTHR43986:SF10">
    <property type="entry name" value="ELONGATION FACTOR EEF-1B GAMMA SUBUNIT, PUTATIVE (AFU_ORTHOLOGUE AFUA_1G17120)-RELATED"/>
    <property type="match status" value="1"/>
</dbReference>
<dbReference type="InterPro" id="IPR036249">
    <property type="entry name" value="Thioredoxin-like_sf"/>
</dbReference>
<comment type="similarity">
    <text evidence="1">Belongs to the GST superfamily.</text>
</comment>
<dbReference type="PANTHER" id="PTHR43986">
    <property type="entry name" value="ELONGATION FACTOR 1-GAMMA"/>
    <property type="match status" value="1"/>
</dbReference>
<keyword evidence="4" id="KW-0251">Elongation factor</keyword>
<dbReference type="InterPro" id="IPR010987">
    <property type="entry name" value="Glutathione-S-Trfase_C-like"/>
</dbReference>
<dbReference type="EMBL" id="ML220164">
    <property type="protein sequence ID" value="TGZ76858.1"/>
    <property type="molecule type" value="Genomic_DNA"/>
</dbReference>
<reference evidence="4 5" key="1">
    <citation type="submission" date="2019-04" db="EMBL/GenBank/DDBJ databases">
        <title>Comparative genomics and transcriptomics to analyze fruiting body development in filamentous ascomycetes.</title>
        <authorList>
            <consortium name="DOE Joint Genome Institute"/>
            <person name="Lutkenhaus R."/>
            <person name="Traeger S."/>
            <person name="Breuer J."/>
            <person name="Kuo A."/>
            <person name="Lipzen A."/>
            <person name="Pangilinan J."/>
            <person name="Dilworth D."/>
            <person name="Sandor L."/>
            <person name="Poggeler S."/>
            <person name="Barry K."/>
            <person name="Grigoriev I.V."/>
            <person name="Nowrousian M."/>
        </authorList>
    </citation>
    <scope>NUCLEOTIDE SEQUENCE [LARGE SCALE GENOMIC DNA]</scope>
    <source>
        <strain evidence="4 5">CBS 389.68</strain>
    </source>
</reference>
<dbReference type="Pfam" id="PF13410">
    <property type="entry name" value="GST_C_2"/>
    <property type="match status" value="1"/>
</dbReference>
<dbReference type="SUPFAM" id="SSF47616">
    <property type="entry name" value="GST C-terminal domain-like"/>
    <property type="match status" value="1"/>
</dbReference>
<dbReference type="GO" id="GO:0005634">
    <property type="term" value="C:nucleus"/>
    <property type="evidence" value="ECO:0007669"/>
    <property type="project" value="TreeGrafter"/>
</dbReference>
<dbReference type="PROSITE" id="PS50405">
    <property type="entry name" value="GST_CTER"/>
    <property type="match status" value="1"/>
</dbReference>
<dbReference type="InterPro" id="IPR050802">
    <property type="entry name" value="EF-GSTs"/>
</dbReference>
<organism evidence="4 5">
    <name type="scientific">Ascodesmis nigricans</name>
    <dbReference type="NCBI Taxonomy" id="341454"/>
    <lineage>
        <taxon>Eukaryota</taxon>
        <taxon>Fungi</taxon>
        <taxon>Dikarya</taxon>
        <taxon>Ascomycota</taxon>
        <taxon>Pezizomycotina</taxon>
        <taxon>Pezizomycetes</taxon>
        <taxon>Pezizales</taxon>
        <taxon>Ascodesmidaceae</taxon>
        <taxon>Ascodesmis</taxon>
    </lineage>
</organism>
<dbReference type="Proteomes" id="UP000298138">
    <property type="component" value="Unassembled WGS sequence"/>
</dbReference>
<dbReference type="InterPro" id="IPR036282">
    <property type="entry name" value="Glutathione-S-Trfase_C_sf"/>
</dbReference>
<dbReference type="FunFam" id="3.40.30.10:FF:000142">
    <property type="entry name" value="Elongation factor 1 gamma"/>
    <property type="match status" value="1"/>
</dbReference>
<evidence type="ECO:0000313" key="4">
    <source>
        <dbReference type="EMBL" id="TGZ76858.1"/>
    </source>
</evidence>
<dbReference type="STRING" id="341454.A0A4S2MQP3"/>
<evidence type="ECO:0000313" key="5">
    <source>
        <dbReference type="Proteomes" id="UP000298138"/>
    </source>
</evidence>
<dbReference type="CDD" id="cd03044">
    <property type="entry name" value="GST_N_EF1Bgamma"/>
    <property type="match status" value="1"/>
</dbReference>
<proteinExistence type="inferred from homology"/>